<dbReference type="InParanoid" id="B4LKV2"/>
<evidence type="ECO:0000256" key="1">
    <source>
        <dbReference type="SAM" id="SignalP"/>
    </source>
</evidence>
<gene>
    <name evidence="2" type="primary">Dvir\GJ20684</name>
    <name evidence="2" type="ORF">Dvir_GJ20684</name>
</gene>
<evidence type="ECO:0000313" key="3">
    <source>
        <dbReference type="Proteomes" id="UP000008792"/>
    </source>
</evidence>
<dbReference type="AlphaFoldDB" id="B4LKV2"/>
<sequence length="103" mass="12316">MKLYELLNLMLLMFVWHLESISGQPSPSTNMPCMERCMMDWQNEVANAQMELNVELDQPQYEQMLQLEQEQLAECRLSVHYFDCTLKCMFDKFTLPLRCRKQS</sequence>
<dbReference type="EMBL" id="CH940648">
    <property type="protein sequence ID" value="EDW60756.2"/>
    <property type="molecule type" value="Genomic_DNA"/>
</dbReference>
<keyword evidence="3" id="KW-1185">Reference proteome</keyword>
<dbReference type="Proteomes" id="UP000008792">
    <property type="component" value="Unassembled WGS sequence"/>
</dbReference>
<evidence type="ECO:0000313" key="2">
    <source>
        <dbReference type="EMBL" id="EDW60756.2"/>
    </source>
</evidence>
<protein>
    <submittedName>
        <fullName evidence="2">Uncharacterized protein</fullName>
    </submittedName>
</protein>
<feature type="signal peptide" evidence="1">
    <location>
        <begin position="1"/>
        <end position="23"/>
    </location>
</feature>
<feature type="chain" id="PRO_5006457261" evidence="1">
    <location>
        <begin position="24"/>
        <end position="103"/>
    </location>
</feature>
<reference evidence="2 3" key="1">
    <citation type="journal article" date="2007" name="Nature">
        <title>Evolution of genes and genomes on the Drosophila phylogeny.</title>
        <authorList>
            <consortium name="Drosophila 12 Genomes Consortium"/>
            <person name="Clark A.G."/>
            <person name="Eisen M.B."/>
            <person name="Smith D.R."/>
            <person name="Bergman C.M."/>
            <person name="Oliver B."/>
            <person name="Markow T.A."/>
            <person name="Kaufman T.C."/>
            <person name="Kellis M."/>
            <person name="Gelbart W."/>
            <person name="Iyer V.N."/>
            <person name="Pollard D.A."/>
            <person name="Sackton T.B."/>
            <person name="Larracuente A.M."/>
            <person name="Singh N.D."/>
            <person name="Abad J.P."/>
            <person name="Abt D.N."/>
            <person name="Adryan B."/>
            <person name="Aguade M."/>
            <person name="Akashi H."/>
            <person name="Anderson W.W."/>
            <person name="Aquadro C.F."/>
            <person name="Ardell D.H."/>
            <person name="Arguello R."/>
            <person name="Artieri C.G."/>
            <person name="Barbash D.A."/>
            <person name="Barker D."/>
            <person name="Barsanti P."/>
            <person name="Batterham P."/>
            <person name="Batzoglou S."/>
            <person name="Begun D."/>
            <person name="Bhutkar A."/>
            <person name="Blanco E."/>
            <person name="Bosak S.A."/>
            <person name="Bradley R.K."/>
            <person name="Brand A.D."/>
            <person name="Brent M.R."/>
            <person name="Brooks A.N."/>
            <person name="Brown R.H."/>
            <person name="Butlin R.K."/>
            <person name="Caggese C."/>
            <person name="Calvi B.R."/>
            <person name="Bernardo de Carvalho A."/>
            <person name="Caspi A."/>
            <person name="Castrezana S."/>
            <person name="Celniker S.E."/>
            <person name="Chang J.L."/>
            <person name="Chapple C."/>
            <person name="Chatterji S."/>
            <person name="Chinwalla A."/>
            <person name="Civetta A."/>
            <person name="Clifton S.W."/>
            <person name="Comeron J.M."/>
            <person name="Costello J.C."/>
            <person name="Coyne J.A."/>
            <person name="Daub J."/>
            <person name="David R.G."/>
            <person name="Delcher A.L."/>
            <person name="Delehaunty K."/>
            <person name="Do C.B."/>
            <person name="Ebling H."/>
            <person name="Edwards K."/>
            <person name="Eickbush T."/>
            <person name="Evans J.D."/>
            <person name="Filipski A."/>
            <person name="Findeiss S."/>
            <person name="Freyhult E."/>
            <person name="Fulton L."/>
            <person name="Fulton R."/>
            <person name="Garcia A.C."/>
            <person name="Gardiner A."/>
            <person name="Garfield D.A."/>
            <person name="Garvin B.E."/>
            <person name="Gibson G."/>
            <person name="Gilbert D."/>
            <person name="Gnerre S."/>
            <person name="Godfrey J."/>
            <person name="Good R."/>
            <person name="Gotea V."/>
            <person name="Gravely B."/>
            <person name="Greenberg A.J."/>
            <person name="Griffiths-Jones S."/>
            <person name="Gross S."/>
            <person name="Guigo R."/>
            <person name="Gustafson E.A."/>
            <person name="Haerty W."/>
            <person name="Hahn M.W."/>
            <person name="Halligan D.L."/>
            <person name="Halpern A.L."/>
            <person name="Halter G.M."/>
            <person name="Han M.V."/>
            <person name="Heger A."/>
            <person name="Hillier L."/>
            <person name="Hinrichs A.S."/>
            <person name="Holmes I."/>
            <person name="Hoskins R.A."/>
            <person name="Hubisz M.J."/>
            <person name="Hultmark D."/>
            <person name="Huntley M.A."/>
            <person name="Jaffe D.B."/>
            <person name="Jagadeeshan S."/>
            <person name="Jeck W.R."/>
            <person name="Johnson J."/>
            <person name="Jones C.D."/>
            <person name="Jordan W.C."/>
            <person name="Karpen G.H."/>
            <person name="Kataoka E."/>
            <person name="Keightley P.D."/>
            <person name="Kheradpour P."/>
            <person name="Kirkness E.F."/>
            <person name="Koerich L.B."/>
            <person name="Kristiansen K."/>
            <person name="Kudrna D."/>
            <person name="Kulathinal R.J."/>
            <person name="Kumar S."/>
            <person name="Kwok R."/>
            <person name="Lander E."/>
            <person name="Langley C.H."/>
            <person name="Lapoint R."/>
            <person name="Lazzaro B.P."/>
            <person name="Lee S.J."/>
            <person name="Levesque L."/>
            <person name="Li R."/>
            <person name="Lin C.F."/>
            <person name="Lin M.F."/>
            <person name="Lindblad-Toh K."/>
            <person name="Llopart A."/>
            <person name="Long M."/>
            <person name="Low L."/>
            <person name="Lozovsky E."/>
            <person name="Lu J."/>
            <person name="Luo M."/>
            <person name="Machado C.A."/>
            <person name="Makalowski W."/>
            <person name="Marzo M."/>
            <person name="Matsuda M."/>
            <person name="Matzkin L."/>
            <person name="McAllister B."/>
            <person name="McBride C.S."/>
            <person name="McKernan B."/>
            <person name="McKernan K."/>
            <person name="Mendez-Lago M."/>
            <person name="Minx P."/>
            <person name="Mollenhauer M.U."/>
            <person name="Montooth K."/>
            <person name="Mount S.M."/>
            <person name="Mu X."/>
            <person name="Myers E."/>
            <person name="Negre B."/>
            <person name="Newfeld S."/>
            <person name="Nielsen R."/>
            <person name="Noor M.A."/>
            <person name="O'Grady P."/>
            <person name="Pachter L."/>
            <person name="Papaceit M."/>
            <person name="Parisi M.J."/>
            <person name="Parisi M."/>
            <person name="Parts L."/>
            <person name="Pedersen J.S."/>
            <person name="Pesole G."/>
            <person name="Phillippy A.M."/>
            <person name="Ponting C.P."/>
            <person name="Pop M."/>
            <person name="Porcelli D."/>
            <person name="Powell J.R."/>
            <person name="Prohaska S."/>
            <person name="Pruitt K."/>
            <person name="Puig M."/>
            <person name="Quesneville H."/>
            <person name="Ram K.R."/>
            <person name="Rand D."/>
            <person name="Rasmussen M.D."/>
            <person name="Reed L.K."/>
            <person name="Reenan R."/>
            <person name="Reily A."/>
            <person name="Remington K.A."/>
            <person name="Rieger T.T."/>
            <person name="Ritchie M.G."/>
            <person name="Robin C."/>
            <person name="Rogers Y.H."/>
            <person name="Rohde C."/>
            <person name="Rozas J."/>
            <person name="Rubenfield M.J."/>
            <person name="Ruiz A."/>
            <person name="Russo S."/>
            <person name="Salzberg S.L."/>
            <person name="Sanchez-Gracia A."/>
            <person name="Saranga D.J."/>
            <person name="Sato H."/>
            <person name="Schaeffer S.W."/>
            <person name="Schatz M.C."/>
            <person name="Schlenke T."/>
            <person name="Schwartz R."/>
            <person name="Segarra C."/>
            <person name="Singh R.S."/>
            <person name="Sirot L."/>
            <person name="Sirota M."/>
            <person name="Sisneros N.B."/>
            <person name="Smith C.D."/>
            <person name="Smith T.F."/>
            <person name="Spieth J."/>
            <person name="Stage D.E."/>
            <person name="Stark A."/>
            <person name="Stephan W."/>
            <person name="Strausberg R.L."/>
            <person name="Strempel S."/>
            <person name="Sturgill D."/>
            <person name="Sutton G."/>
            <person name="Sutton G.G."/>
            <person name="Tao W."/>
            <person name="Teichmann S."/>
            <person name="Tobari Y.N."/>
            <person name="Tomimura Y."/>
            <person name="Tsolas J.M."/>
            <person name="Valente V.L."/>
            <person name="Venter E."/>
            <person name="Venter J.C."/>
            <person name="Vicario S."/>
            <person name="Vieira F.G."/>
            <person name="Vilella A.J."/>
            <person name="Villasante A."/>
            <person name="Walenz B."/>
            <person name="Wang J."/>
            <person name="Wasserman M."/>
            <person name="Watts T."/>
            <person name="Wilson D."/>
            <person name="Wilson R.K."/>
            <person name="Wing R.A."/>
            <person name="Wolfner M.F."/>
            <person name="Wong A."/>
            <person name="Wong G.K."/>
            <person name="Wu C.I."/>
            <person name="Wu G."/>
            <person name="Yamamoto D."/>
            <person name="Yang H.P."/>
            <person name="Yang S.P."/>
            <person name="Yorke J.A."/>
            <person name="Yoshida K."/>
            <person name="Zdobnov E."/>
            <person name="Zhang P."/>
            <person name="Zhang Y."/>
            <person name="Zimin A.V."/>
            <person name="Baldwin J."/>
            <person name="Abdouelleil A."/>
            <person name="Abdulkadir J."/>
            <person name="Abebe A."/>
            <person name="Abera B."/>
            <person name="Abreu J."/>
            <person name="Acer S.C."/>
            <person name="Aftuck L."/>
            <person name="Alexander A."/>
            <person name="An P."/>
            <person name="Anderson E."/>
            <person name="Anderson S."/>
            <person name="Arachi H."/>
            <person name="Azer M."/>
            <person name="Bachantsang P."/>
            <person name="Barry A."/>
            <person name="Bayul T."/>
            <person name="Berlin A."/>
            <person name="Bessette D."/>
            <person name="Bloom T."/>
            <person name="Blye J."/>
            <person name="Boguslavskiy L."/>
            <person name="Bonnet C."/>
            <person name="Boukhgalter B."/>
            <person name="Bourzgui I."/>
            <person name="Brown A."/>
            <person name="Cahill P."/>
            <person name="Channer S."/>
            <person name="Cheshatsang Y."/>
            <person name="Chuda L."/>
            <person name="Citroen M."/>
            <person name="Collymore A."/>
            <person name="Cooke P."/>
            <person name="Costello M."/>
            <person name="D'Aco K."/>
            <person name="Daza R."/>
            <person name="De Haan G."/>
            <person name="DeGray S."/>
            <person name="DeMaso C."/>
            <person name="Dhargay N."/>
            <person name="Dooley K."/>
            <person name="Dooley E."/>
            <person name="Doricent M."/>
            <person name="Dorje P."/>
            <person name="Dorjee K."/>
            <person name="Dupes A."/>
            <person name="Elong R."/>
            <person name="Falk J."/>
            <person name="Farina A."/>
            <person name="Faro S."/>
            <person name="Ferguson D."/>
            <person name="Fisher S."/>
            <person name="Foley C.D."/>
            <person name="Franke A."/>
            <person name="Friedrich D."/>
            <person name="Gadbois L."/>
            <person name="Gearin G."/>
            <person name="Gearin C.R."/>
            <person name="Giannoukos G."/>
            <person name="Goode T."/>
            <person name="Graham J."/>
            <person name="Grandbois E."/>
            <person name="Grewal S."/>
            <person name="Gyaltsen K."/>
            <person name="Hafez N."/>
            <person name="Hagos B."/>
            <person name="Hall J."/>
            <person name="Henson C."/>
            <person name="Hollinger A."/>
            <person name="Honan T."/>
            <person name="Huard M.D."/>
            <person name="Hughes L."/>
            <person name="Hurhula B."/>
            <person name="Husby M.E."/>
            <person name="Kamat A."/>
            <person name="Kanga B."/>
            <person name="Kashin S."/>
            <person name="Khazanovich D."/>
            <person name="Kisner P."/>
            <person name="Lance K."/>
            <person name="Lara M."/>
            <person name="Lee W."/>
            <person name="Lennon N."/>
            <person name="Letendre F."/>
            <person name="LeVine R."/>
            <person name="Lipovsky A."/>
            <person name="Liu X."/>
            <person name="Liu J."/>
            <person name="Liu S."/>
            <person name="Lokyitsang T."/>
            <person name="Lokyitsang Y."/>
            <person name="Lubonja R."/>
            <person name="Lui A."/>
            <person name="MacDonald P."/>
            <person name="Magnisalis V."/>
            <person name="Maru K."/>
            <person name="Matthews C."/>
            <person name="McCusker W."/>
            <person name="McDonough S."/>
            <person name="Mehta T."/>
            <person name="Meldrim J."/>
            <person name="Meneus L."/>
            <person name="Mihai O."/>
            <person name="Mihalev A."/>
            <person name="Mihova T."/>
            <person name="Mittelman R."/>
            <person name="Mlenga V."/>
            <person name="Montmayeur A."/>
            <person name="Mulrain L."/>
            <person name="Navidi A."/>
            <person name="Naylor J."/>
            <person name="Negash T."/>
            <person name="Nguyen T."/>
            <person name="Nguyen N."/>
            <person name="Nicol R."/>
            <person name="Norbu C."/>
            <person name="Norbu N."/>
            <person name="Novod N."/>
            <person name="O'Neill B."/>
            <person name="Osman S."/>
            <person name="Markiewicz E."/>
            <person name="Oyono O.L."/>
            <person name="Patti C."/>
            <person name="Phunkhang P."/>
            <person name="Pierre F."/>
            <person name="Priest M."/>
            <person name="Raghuraman S."/>
            <person name="Rege F."/>
            <person name="Reyes R."/>
            <person name="Rise C."/>
            <person name="Rogov P."/>
            <person name="Ross K."/>
            <person name="Ryan E."/>
            <person name="Settipalli S."/>
            <person name="Shea T."/>
            <person name="Sherpa N."/>
            <person name="Shi L."/>
            <person name="Shih D."/>
            <person name="Sparrow T."/>
            <person name="Spaulding J."/>
            <person name="Stalker J."/>
            <person name="Stange-Thomann N."/>
            <person name="Stavropoulos S."/>
            <person name="Stone C."/>
            <person name="Strader C."/>
            <person name="Tesfaye S."/>
            <person name="Thomson T."/>
            <person name="Thoulutsang Y."/>
            <person name="Thoulutsang D."/>
            <person name="Topham K."/>
            <person name="Topping I."/>
            <person name="Tsamla T."/>
            <person name="Vassiliev H."/>
            <person name="Vo A."/>
            <person name="Wangchuk T."/>
            <person name="Wangdi T."/>
            <person name="Weiand M."/>
            <person name="Wilkinson J."/>
            <person name="Wilson A."/>
            <person name="Yadav S."/>
            <person name="Young G."/>
            <person name="Yu Q."/>
            <person name="Zembek L."/>
            <person name="Zhong D."/>
            <person name="Zimmer A."/>
            <person name="Zwirko Z."/>
            <person name="Jaffe D.B."/>
            <person name="Alvarez P."/>
            <person name="Brockman W."/>
            <person name="Butler J."/>
            <person name="Chin C."/>
            <person name="Gnerre S."/>
            <person name="Grabherr M."/>
            <person name="Kleber M."/>
            <person name="Mauceli E."/>
            <person name="MacCallum I."/>
        </authorList>
    </citation>
    <scope>NUCLEOTIDE SEQUENCE [LARGE SCALE GENOMIC DNA]</scope>
    <source>
        <strain evidence="3">Tucson 15010-1051.87</strain>
    </source>
</reference>
<dbReference type="HOGENOM" id="CLU_2707458_0_0_1"/>
<accession>B4LKV2</accession>
<dbReference type="OrthoDB" id="10424978at2759"/>
<proteinExistence type="predicted"/>
<name>B4LKV2_DROVI</name>
<keyword evidence="1" id="KW-0732">Signal</keyword>
<organism evidence="2 3">
    <name type="scientific">Drosophila virilis</name>
    <name type="common">Fruit fly</name>
    <dbReference type="NCBI Taxonomy" id="7244"/>
    <lineage>
        <taxon>Eukaryota</taxon>
        <taxon>Metazoa</taxon>
        <taxon>Ecdysozoa</taxon>
        <taxon>Arthropoda</taxon>
        <taxon>Hexapoda</taxon>
        <taxon>Insecta</taxon>
        <taxon>Pterygota</taxon>
        <taxon>Neoptera</taxon>
        <taxon>Endopterygota</taxon>
        <taxon>Diptera</taxon>
        <taxon>Brachycera</taxon>
        <taxon>Muscomorpha</taxon>
        <taxon>Ephydroidea</taxon>
        <taxon>Drosophilidae</taxon>
        <taxon>Drosophila</taxon>
    </lineage>
</organism>
<dbReference type="KEGG" id="dvi:6625648"/>